<organism evidence="2 3">
    <name type="scientific">Moumouvirus australiensis</name>
    <dbReference type="NCBI Taxonomy" id="2109587"/>
    <lineage>
        <taxon>Viruses</taxon>
        <taxon>Varidnaviria</taxon>
        <taxon>Bamfordvirae</taxon>
        <taxon>Nucleocytoviricota</taxon>
        <taxon>Megaviricetes</taxon>
        <taxon>Imitervirales</taxon>
        <taxon>Mimiviridae</taxon>
        <taxon>Megamimivirinae</taxon>
        <taxon>Moumouvirus</taxon>
        <taxon>Moumouvirus australiense</taxon>
    </lineage>
</organism>
<dbReference type="GO" id="GO:0003677">
    <property type="term" value="F:DNA binding"/>
    <property type="evidence" value="ECO:0007669"/>
    <property type="project" value="InterPro"/>
</dbReference>
<keyword evidence="2" id="KW-0378">Hydrolase</keyword>
<reference evidence="3" key="1">
    <citation type="submission" date="2018-01" db="EMBL/GenBank/DDBJ databases">
        <title>Testimony of 'menage a trois' revealed by the proteome of Megavirus virophage.</title>
        <authorList>
            <person name="Jeudy S."/>
            <person name="Bertaux L."/>
            <person name="Alempic J.-M."/>
            <person name="Lartigue A."/>
            <person name="Legendre M."/>
            <person name="Philippe N."/>
            <person name="Beucher L."/>
            <person name="Biondi E."/>
            <person name="Juul S."/>
            <person name="Turner D."/>
            <person name="Coute Y."/>
            <person name="Claverie J.-M."/>
            <person name="Abergel C."/>
        </authorList>
    </citation>
    <scope>NUCLEOTIDE SEQUENCE [LARGE SCALE GENOMIC DNA]</scope>
</reference>
<protein>
    <submittedName>
        <fullName evidence="2">Putative helicase</fullName>
    </submittedName>
</protein>
<keyword evidence="3" id="KW-1185">Reference proteome</keyword>
<name>A0A2P1EM89_9VIRU</name>
<dbReference type="GO" id="GO:0005524">
    <property type="term" value="F:ATP binding"/>
    <property type="evidence" value="ECO:0007669"/>
    <property type="project" value="InterPro"/>
</dbReference>
<dbReference type="PROSITE" id="PS51192">
    <property type="entry name" value="HELICASE_ATP_BIND_1"/>
    <property type="match status" value="1"/>
</dbReference>
<dbReference type="EMBL" id="MG807320">
    <property type="protein sequence ID" value="AVL94999.1"/>
    <property type="molecule type" value="Genomic_DNA"/>
</dbReference>
<dbReference type="Pfam" id="PF00176">
    <property type="entry name" value="SNF2-rel_dom"/>
    <property type="match status" value="1"/>
</dbReference>
<evidence type="ECO:0000313" key="2">
    <source>
        <dbReference type="EMBL" id="AVL94999.1"/>
    </source>
</evidence>
<accession>A0A2P1EM89</accession>
<gene>
    <name evidence="2" type="ORF">mc_613</name>
</gene>
<dbReference type="Gene3D" id="3.40.50.300">
    <property type="entry name" value="P-loop containing nucleotide triphosphate hydrolases"/>
    <property type="match status" value="1"/>
</dbReference>
<keyword evidence="2" id="KW-0547">Nucleotide-binding</keyword>
<dbReference type="Proteomes" id="UP000289600">
    <property type="component" value="Segment"/>
</dbReference>
<dbReference type="SUPFAM" id="SSF52540">
    <property type="entry name" value="P-loop containing nucleoside triphosphate hydrolases"/>
    <property type="match status" value="2"/>
</dbReference>
<keyword evidence="2" id="KW-0067">ATP-binding</keyword>
<evidence type="ECO:0000259" key="1">
    <source>
        <dbReference type="PROSITE" id="PS51192"/>
    </source>
</evidence>
<dbReference type="SMART" id="SM00487">
    <property type="entry name" value="DEXDc"/>
    <property type="match status" value="1"/>
</dbReference>
<keyword evidence="2" id="KW-0347">Helicase</keyword>
<dbReference type="GO" id="GO:0004386">
    <property type="term" value="F:helicase activity"/>
    <property type="evidence" value="ECO:0007669"/>
    <property type="project" value="UniProtKB-KW"/>
</dbReference>
<sequence length="1227" mass="142556">MDEINYQNLIKIIEGSVKRSFMAFVNDEGKDIPNLANLGAHAGDVVKLERSGEYYGIAVELLADVKPLLTNKFVIRILNMMKREDYVTLLGILGLTSMDQLYYILDRWFRVATTDYNGVFKYSKKYPQFDKWVSTVAHDPIMVPIKVVEIGSNQVTGDSVVPPDWIDKEFENGEEMHYQMSQLPSRLGKAPVTYAILYTMIIQKNNDIITDPKGIEYKVVYYFDIINGLFNVEQTTKLRTNYKYLLYNNILIGFKLEEILEPKGKVAGEHSQSKLKEVGLLVSRLQKSIRRGRYGSKALIETIESLNISPNYNLPEHGFLRVSASKQLVWRLFVTIFEDCRPYVPLYEPSLLHLIILVLITQRLLEYKFTRPVLENIKLIALLAQYNDTIDDLYPWQRLDTAKIEDIVLTNSNYHNALFLAIKNVIMRGYDNDMLRKYYTLKEIKEGFNRPAELVKDNWMANLSKKKFILHDEKVYRDIILSSIDMHNKTYISLYYQACRPISMTTKQIVNYIWDVSSGYNIRSGKPKPPEDYTLISIQEYFHQQILNAKLEQTEKIIELPKILKKPIFEKIKINENVKRKSFLLLFGNKYKSGNYEVVLAGTKEEPARVKIKNEWTFSNNLSIINNYPRRKVNLLDLDPPFGFEWIKNKVFVEIIEGKPLLDNKYIPFFDASSILKSVTPLIEKKVDEKLYELILKIFSGQEVEFHILLELRERKINELLNWFPDDKDLKYFNMELVTLAYTKIFNQLNNIVMVGPVSSSGGKMQNSINYLLEGKLWAVFNLFSYLYSDTFKSSGAVNFHIKKSTPGYVHLINTLEKILFDNRKILGTIPIIKTQLWDHQLESVNRIMAGFRNGTFGFGDSSDVGAGKTLTSLKIAAELIKENDRTYSGILVLLPGNKLIKTWEDEINKHTSGFDVIYQENDSNIGPIKRNTIVVTTMGRNRDHPINHKWLLVIIDECLTVQNKNALWTESAWRQSMVSKHLVMMSATFFRTRFDKLYYMLKMLRTGLPEKREYLDAILLESIVSQISKIKRKWTSNFNYFTLDEETRKLYDEIDKSNMSLEVKFAKMTSLLVSSAKTNLTLVNQLKALIKRMETKNHRCLIYARANEEALFWSNNLGIPLYPEKGKHCIVTYHNGTYGLNDLIIYDTIVMRPPNSDLLPQIKGRLDRPGNESNNLFIEYFIFKDTIEEGLIIRLNIASQFLHKYIMPLATFYDVSVNYKKYLQQD</sequence>
<dbReference type="InterPro" id="IPR000330">
    <property type="entry name" value="SNF2_N"/>
</dbReference>
<feature type="domain" description="Helicase ATP-binding" evidence="1">
    <location>
        <begin position="862"/>
        <end position="1008"/>
    </location>
</feature>
<dbReference type="InterPro" id="IPR014001">
    <property type="entry name" value="Helicase_ATP-bd"/>
</dbReference>
<evidence type="ECO:0000313" key="3">
    <source>
        <dbReference type="Proteomes" id="UP000289600"/>
    </source>
</evidence>
<dbReference type="InterPro" id="IPR027417">
    <property type="entry name" value="P-loop_NTPase"/>
</dbReference>
<proteinExistence type="predicted"/>
<dbReference type="GO" id="GO:0016787">
    <property type="term" value="F:hydrolase activity"/>
    <property type="evidence" value="ECO:0007669"/>
    <property type="project" value="UniProtKB-KW"/>
</dbReference>